<dbReference type="RefSeq" id="WP_095041859.1">
    <property type="nucleotide sequence ID" value="NZ_LN890655.1"/>
</dbReference>
<keyword evidence="7" id="KW-1185">Reference proteome</keyword>
<dbReference type="EMBL" id="LN890655">
    <property type="protein sequence ID" value="CUS02217.2"/>
    <property type="molecule type" value="Genomic_DNA"/>
</dbReference>
<dbReference type="InterPro" id="IPR000994">
    <property type="entry name" value="Pept_M24"/>
</dbReference>
<reference evidence="6" key="1">
    <citation type="submission" date="2016-01" db="EMBL/GenBank/DDBJ databases">
        <authorList>
            <person name="Mcilroy J.S."/>
            <person name="Karst M S."/>
            <person name="Albertsen M."/>
        </authorList>
    </citation>
    <scope>NUCLEOTIDE SEQUENCE</scope>
    <source>
        <strain evidence="6">Cfx-K</strain>
    </source>
</reference>
<dbReference type="GO" id="GO:0016787">
    <property type="term" value="F:hydrolase activity"/>
    <property type="evidence" value="ECO:0007669"/>
    <property type="project" value="UniProtKB-KW"/>
</dbReference>
<dbReference type="PROSITE" id="PS00491">
    <property type="entry name" value="PROLINE_PEPTIDASE"/>
    <property type="match status" value="1"/>
</dbReference>
<comment type="similarity">
    <text evidence="3">Belongs to the peptidase M24B family.</text>
</comment>
<accession>A0A170PDV9</accession>
<evidence type="ECO:0000256" key="2">
    <source>
        <dbReference type="ARBA" id="ARBA00022801"/>
    </source>
</evidence>
<dbReference type="PANTHER" id="PTHR46112">
    <property type="entry name" value="AMINOPEPTIDASE"/>
    <property type="match status" value="1"/>
</dbReference>
<dbReference type="AlphaFoldDB" id="A0A170PDV9"/>
<dbReference type="InterPro" id="IPR001131">
    <property type="entry name" value="Peptidase_M24B_aminopep-P_CS"/>
</dbReference>
<evidence type="ECO:0000259" key="4">
    <source>
        <dbReference type="Pfam" id="PF00557"/>
    </source>
</evidence>
<dbReference type="GO" id="GO:0046872">
    <property type="term" value="F:metal ion binding"/>
    <property type="evidence" value="ECO:0007669"/>
    <property type="project" value="UniProtKB-KW"/>
</dbReference>
<dbReference type="Pfam" id="PF01321">
    <property type="entry name" value="Creatinase_N"/>
    <property type="match status" value="1"/>
</dbReference>
<name>A0A170PDV9_9CHLR</name>
<keyword evidence="2 6" id="KW-0378">Hydrolase</keyword>
<protein>
    <submittedName>
        <fullName evidence="6">Uncharacterized peptidase YqhT</fullName>
        <ecNumber evidence="6">3.4.-.-</ecNumber>
    </submittedName>
</protein>
<dbReference type="KEGG" id="pbf:CFX0092_A0336"/>
<evidence type="ECO:0000256" key="1">
    <source>
        <dbReference type="ARBA" id="ARBA00022723"/>
    </source>
</evidence>
<evidence type="ECO:0000313" key="7">
    <source>
        <dbReference type="Proteomes" id="UP000215027"/>
    </source>
</evidence>
<dbReference type="Gene3D" id="3.90.230.10">
    <property type="entry name" value="Creatinase/methionine aminopeptidase superfamily"/>
    <property type="match status" value="1"/>
</dbReference>
<dbReference type="PANTHER" id="PTHR46112:SF8">
    <property type="entry name" value="CYTOPLASMIC PEPTIDASE PEPQ-RELATED"/>
    <property type="match status" value="1"/>
</dbReference>
<evidence type="ECO:0000259" key="5">
    <source>
        <dbReference type="Pfam" id="PF01321"/>
    </source>
</evidence>
<gene>
    <name evidence="6" type="primary">yqhT</name>
    <name evidence="6" type="ORF">CFX0092_A0336</name>
</gene>
<evidence type="ECO:0000256" key="3">
    <source>
        <dbReference type="RuleBase" id="RU000590"/>
    </source>
</evidence>
<proteinExistence type="inferred from homology"/>
<organism evidence="6 7">
    <name type="scientific">Candidatus Promineifilum breve</name>
    <dbReference type="NCBI Taxonomy" id="1806508"/>
    <lineage>
        <taxon>Bacteria</taxon>
        <taxon>Bacillati</taxon>
        <taxon>Chloroflexota</taxon>
        <taxon>Ardenticatenia</taxon>
        <taxon>Candidatus Promineifilales</taxon>
        <taxon>Candidatus Promineifilaceae</taxon>
        <taxon>Candidatus Promineifilum</taxon>
    </lineage>
</organism>
<keyword evidence="1 3" id="KW-0479">Metal-binding</keyword>
<dbReference type="Proteomes" id="UP000215027">
    <property type="component" value="Chromosome I"/>
</dbReference>
<dbReference type="InterPro" id="IPR050659">
    <property type="entry name" value="Peptidase_M24B"/>
</dbReference>
<feature type="domain" description="Creatinase N-terminal" evidence="5">
    <location>
        <begin position="4"/>
        <end position="123"/>
    </location>
</feature>
<dbReference type="SUPFAM" id="SSF53092">
    <property type="entry name" value="Creatinase/prolidase N-terminal domain"/>
    <property type="match status" value="1"/>
</dbReference>
<dbReference type="OrthoDB" id="9806388at2"/>
<sequence>MTDRVTQVRDSLESWQVDALLITSAANRRWLSGFTGSAGRLLVTRDRAILAADSRYWEQAAHQAPQFEIHRLKGEKDDTAKFLQMSGVERIGIEARHVSLAEYSALKREKGFRWRALPTTVEPFRAVKTADELAAIRRAARITDDTVAQFPRLARPGVSERALAWELEKVMRDAGADRPGFDIIVASGPNSALPHHRPGARLLEPGDMIVVDLGSEVDGYRSDLTRSFYLGDSPDDSFWTIYNTVQQAQAAAIQGIRAGVSGKAVDSLARDLIKAAGHGDHFGHGTGHSLGLEIHEEPRFSILSEKTIIPAGAVMTVEPGIYVPGFGGVRIEDLVLVTADGSEYLSAAPQSPLIPL</sequence>
<feature type="domain" description="Peptidase M24" evidence="4">
    <location>
        <begin position="135"/>
        <end position="339"/>
    </location>
</feature>
<dbReference type="InterPro" id="IPR029149">
    <property type="entry name" value="Creatin/AminoP/Spt16_N"/>
</dbReference>
<dbReference type="EC" id="3.4.-.-" evidence="6"/>
<dbReference type="InterPro" id="IPR000587">
    <property type="entry name" value="Creatinase_N"/>
</dbReference>
<dbReference type="Gene3D" id="3.40.350.10">
    <property type="entry name" value="Creatinase/prolidase N-terminal domain"/>
    <property type="match status" value="1"/>
</dbReference>
<dbReference type="Pfam" id="PF00557">
    <property type="entry name" value="Peptidase_M24"/>
    <property type="match status" value="1"/>
</dbReference>
<evidence type="ECO:0000313" key="6">
    <source>
        <dbReference type="EMBL" id="CUS02217.2"/>
    </source>
</evidence>
<dbReference type="SUPFAM" id="SSF55920">
    <property type="entry name" value="Creatinase/aminopeptidase"/>
    <property type="match status" value="1"/>
</dbReference>
<dbReference type="InterPro" id="IPR036005">
    <property type="entry name" value="Creatinase/aminopeptidase-like"/>
</dbReference>
<dbReference type="CDD" id="cd01092">
    <property type="entry name" value="APP-like"/>
    <property type="match status" value="1"/>
</dbReference>